<dbReference type="Pfam" id="PF00441">
    <property type="entry name" value="Acyl-CoA_dh_1"/>
    <property type="match status" value="1"/>
</dbReference>
<reference evidence="9" key="1">
    <citation type="submission" date="2020-05" db="EMBL/GenBank/DDBJ databases">
        <authorList>
            <person name="Chiriac C."/>
            <person name="Salcher M."/>
            <person name="Ghai R."/>
            <person name="Kavagutti S V."/>
        </authorList>
    </citation>
    <scope>NUCLEOTIDE SEQUENCE</scope>
</reference>
<keyword evidence="5" id="KW-0560">Oxidoreductase</keyword>
<dbReference type="EMBL" id="CAFBNZ010000149">
    <property type="protein sequence ID" value="CAB4973927.1"/>
    <property type="molecule type" value="Genomic_DNA"/>
</dbReference>
<feature type="domain" description="Acyl-CoA dehydrogenase/oxidase N-terminal" evidence="7">
    <location>
        <begin position="6"/>
        <end position="115"/>
    </location>
</feature>
<dbReference type="EMBL" id="CAFBQJ010000042">
    <property type="protein sequence ID" value="CAB5046425.1"/>
    <property type="molecule type" value="Genomic_DNA"/>
</dbReference>
<evidence type="ECO:0000256" key="4">
    <source>
        <dbReference type="ARBA" id="ARBA00022827"/>
    </source>
</evidence>
<dbReference type="CDD" id="cd00567">
    <property type="entry name" value="ACAD"/>
    <property type="match status" value="1"/>
</dbReference>
<dbReference type="InterPro" id="IPR009075">
    <property type="entry name" value="AcylCo_DH/oxidase_C"/>
</dbReference>
<dbReference type="PANTHER" id="PTHR43884:SF20">
    <property type="entry name" value="ACYL-COA DEHYDROGENASE FADE28"/>
    <property type="match status" value="1"/>
</dbReference>
<keyword evidence="3" id="KW-0285">Flavoprotein</keyword>
<protein>
    <submittedName>
        <fullName evidence="9">Unannotated protein</fullName>
    </submittedName>
</protein>
<comment type="cofactor">
    <cofactor evidence="1">
        <name>FAD</name>
        <dbReference type="ChEBI" id="CHEBI:57692"/>
    </cofactor>
</comment>
<evidence type="ECO:0000256" key="2">
    <source>
        <dbReference type="ARBA" id="ARBA00009347"/>
    </source>
</evidence>
<dbReference type="InterPro" id="IPR009100">
    <property type="entry name" value="AcylCoA_DH/oxidase_NM_dom_sf"/>
</dbReference>
<evidence type="ECO:0000259" key="7">
    <source>
        <dbReference type="Pfam" id="PF02771"/>
    </source>
</evidence>
<evidence type="ECO:0000313" key="11">
    <source>
        <dbReference type="EMBL" id="CAB5134794.1"/>
    </source>
</evidence>
<proteinExistence type="inferred from homology"/>
<evidence type="ECO:0000256" key="1">
    <source>
        <dbReference type="ARBA" id="ARBA00001974"/>
    </source>
</evidence>
<dbReference type="EMBL" id="CAEZVL010000003">
    <property type="protein sequence ID" value="CAB4621657.1"/>
    <property type="molecule type" value="Genomic_DNA"/>
</dbReference>
<dbReference type="Gene3D" id="2.40.110.10">
    <property type="entry name" value="Butyryl-CoA Dehydrogenase, subunit A, domain 2"/>
    <property type="match status" value="1"/>
</dbReference>
<name>A0A6J7LZY8_9ZZZZ</name>
<accession>A0A6J7LZY8</accession>
<feature type="domain" description="Acyl-CoA dehydrogenase/oxidase C-terminal" evidence="6">
    <location>
        <begin position="224"/>
        <end position="348"/>
    </location>
</feature>
<evidence type="ECO:0000256" key="5">
    <source>
        <dbReference type="ARBA" id="ARBA00023002"/>
    </source>
</evidence>
<organism evidence="9">
    <name type="scientific">freshwater metagenome</name>
    <dbReference type="NCBI Taxonomy" id="449393"/>
    <lineage>
        <taxon>unclassified sequences</taxon>
        <taxon>metagenomes</taxon>
        <taxon>ecological metagenomes</taxon>
    </lineage>
</organism>
<dbReference type="InterPro" id="IPR037069">
    <property type="entry name" value="AcylCoA_DH/ox_N_sf"/>
</dbReference>
<dbReference type="PANTHER" id="PTHR43884">
    <property type="entry name" value="ACYL-COA DEHYDROGENASE"/>
    <property type="match status" value="1"/>
</dbReference>
<dbReference type="GO" id="GO:0003995">
    <property type="term" value="F:acyl-CoA dehydrogenase activity"/>
    <property type="evidence" value="ECO:0007669"/>
    <property type="project" value="TreeGrafter"/>
</dbReference>
<keyword evidence="4" id="KW-0274">FAD</keyword>
<comment type="similarity">
    <text evidence="2">Belongs to the acyl-CoA dehydrogenase family.</text>
</comment>
<dbReference type="Gene3D" id="1.20.140.10">
    <property type="entry name" value="Butyryl-CoA Dehydrogenase, subunit A, domain 3"/>
    <property type="match status" value="1"/>
</dbReference>
<sequence length="374" mass="39734">MNFDLSEEQQVIKDLALQIFEGQATVERIKAAEKGDGFDRQMWEQLSASGIPALCVPEEHGGSGMGAVELSLALIGQGRYVAPVPLWSTGVVALAITDFGSPEQQEKYLPAIASGTLITTIALAESGANDVMRPTVIGTIAGNHITLRGYKPAVPFAQHADIALVPITLSDKSGEQLAIVIVDLRQPGVTVTSVKTTNHEPQGNIDFDLTIATENLLGYGTDTDGREALRSVFEHSLTALAALQVGVCEGSLAFVSTHLSSRFQFGKPLAAFQATTQRAADAYITTEAMRVTALNAAWRLSEGFDARRDVAVAAYWASEGAQQVVTAGQHLHGGIGADVDYPVHRYFLWGIQLASVLGSASAHLARLGNLIART</sequence>
<dbReference type="EMBL" id="CAFBRX010000218">
    <property type="protein sequence ID" value="CAB5134794.1"/>
    <property type="molecule type" value="Genomic_DNA"/>
</dbReference>
<dbReference type="GO" id="GO:0050660">
    <property type="term" value="F:flavin adenine dinucleotide binding"/>
    <property type="evidence" value="ECO:0007669"/>
    <property type="project" value="InterPro"/>
</dbReference>
<evidence type="ECO:0000313" key="10">
    <source>
        <dbReference type="EMBL" id="CAB5046425.1"/>
    </source>
</evidence>
<dbReference type="InterPro" id="IPR036250">
    <property type="entry name" value="AcylCo_DH-like_C"/>
</dbReference>
<evidence type="ECO:0000313" key="9">
    <source>
        <dbReference type="EMBL" id="CAB4973927.1"/>
    </source>
</evidence>
<dbReference type="SUPFAM" id="SSF47203">
    <property type="entry name" value="Acyl-CoA dehydrogenase C-terminal domain-like"/>
    <property type="match status" value="1"/>
</dbReference>
<evidence type="ECO:0000256" key="3">
    <source>
        <dbReference type="ARBA" id="ARBA00022630"/>
    </source>
</evidence>
<dbReference type="InterPro" id="IPR046373">
    <property type="entry name" value="Acyl-CoA_Oxase/DH_mid-dom_sf"/>
</dbReference>
<evidence type="ECO:0000313" key="8">
    <source>
        <dbReference type="EMBL" id="CAB4621657.1"/>
    </source>
</evidence>
<evidence type="ECO:0000259" key="6">
    <source>
        <dbReference type="Pfam" id="PF00441"/>
    </source>
</evidence>
<dbReference type="InterPro" id="IPR013786">
    <property type="entry name" value="AcylCoA_DH/ox_N"/>
</dbReference>
<dbReference type="Gene3D" id="1.10.540.10">
    <property type="entry name" value="Acyl-CoA dehydrogenase/oxidase, N-terminal domain"/>
    <property type="match status" value="1"/>
</dbReference>
<dbReference type="Pfam" id="PF02771">
    <property type="entry name" value="Acyl-CoA_dh_N"/>
    <property type="match status" value="1"/>
</dbReference>
<gene>
    <name evidence="8" type="ORF">UFOPK1960_00062</name>
    <name evidence="9" type="ORF">UFOPK3889_00790</name>
    <name evidence="10" type="ORF">UFOPK4275_00351</name>
    <name evidence="11" type="ORF">UFOPK4422_01569</name>
</gene>
<dbReference type="AlphaFoldDB" id="A0A6J7LZY8"/>
<dbReference type="SUPFAM" id="SSF56645">
    <property type="entry name" value="Acyl-CoA dehydrogenase NM domain-like"/>
    <property type="match status" value="1"/>
</dbReference>